<evidence type="ECO:0000256" key="2">
    <source>
        <dbReference type="ARBA" id="ARBA00022729"/>
    </source>
</evidence>
<dbReference type="EMBL" id="AQQW01000019">
    <property type="protein sequence ID" value="ETW10973.1"/>
    <property type="molecule type" value="Genomic_DNA"/>
</dbReference>
<dbReference type="Proteomes" id="UP000019063">
    <property type="component" value="Unassembled WGS sequence"/>
</dbReference>
<dbReference type="STRING" id="1379903.ATO8_19534"/>
<comment type="caution">
    <text evidence="5">The sequence shown here is derived from an EMBL/GenBank/DDBJ whole genome shotgun (WGS) entry which is preliminary data.</text>
</comment>
<dbReference type="eggNOG" id="COG1638">
    <property type="taxonomic scope" value="Bacteria"/>
</dbReference>
<sequence length="336" mass="37001">MLNRLVTTTILATTLGSGAAHAQEFRLNWGHYLANGPFLEVEDEFIAAVEERTEGRVEFNVVYSGGLGSGDELLTLAGRGAVDMASVVPGYYANQLLFAKALQIPFVFDSPAEAIEVAEYSYDNIPAFKDELEQLRVRRLFHQPLGSYYFAGPSDECQTLEGLQGKKVRTFGSDIPKMMDAVGAVPQSVPAGDQYEALERGTLDYAFVNIGNIEAYRLYEPGPNLCGPALSMAGHMVVVGERAWQRLPEDIQTIIMEEAEKAQQRYVEWVDASEAESAEAVEAEGATIHEYGEDQLQQWNDAAPDMLAQWVEELEGRGEGEAAQETADAWREMTAD</sequence>
<dbReference type="PANTHER" id="PTHR33376">
    <property type="match status" value="1"/>
</dbReference>
<accession>W4HF13</accession>
<dbReference type="RefSeq" id="WP_043847042.1">
    <property type="nucleotide sequence ID" value="NZ_AQQW01000019.1"/>
</dbReference>
<keyword evidence="6" id="KW-1185">Reference proteome</keyword>
<name>W4HF13_9RHOB</name>
<dbReference type="GO" id="GO:0055085">
    <property type="term" value="P:transmembrane transport"/>
    <property type="evidence" value="ECO:0007669"/>
    <property type="project" value="InterPro"/>
</dbReference>
<evidence type="ECO:0000256" key="1">
    <source>
        <dbReference type="ARBA" id="ARBA00004418"/>
    </source>
</evidence>
<dbReference type="PANTHER" id="PTHR33376:SF5">
    <property type="entry name" value="EXTRACYTOPLASMIC SOLUTE RECEPTOR PROTEIN"/>
    <property type="match status" value="1"/>
</dbReference>
<evidence type="ECO:0000313" key="5">
    <source>
        <dbReference type="EMBL" id="ETW10973.1"/>
    </source>
</evidence>
<evidence type="ECO:0000256" key="3">
    <source>
        <dbReference type="ARBA" id="ARBA00022764"/>
    </source>
</evidence>
<comment type="subcellular location">
    <subcellularLocation>
        <location evidence="1">Periplasm</location>
    </subcellularLocation>
</comment>
<dbReference type="InterPro" id="IPR038404">
    <property type="entry name" value="TRAP_DctP_sf"/>
</dbReference>
<keyword evidence="3" id="KW-0574">Periplasm</keyword>
<dbReference type="AlphaFoldDB" id="W4HF13"/>
<gene>
    <name evidence="5" type="ORF">ATO8_19534</name>
</gene>
<feature type="region of interest" description="Disordered" evidence="4">
    <location>
        <begin position="316"/>
        <end position="336"/>
    </location>
</feature>
<evidence type="ECO:0000313" key="6">
    <source>
        <dbReference type="Proteomes" id="UP000019063"/>
    </source>
</evidence>
<dbReference type="Gene3D" id="3.40.190.170">
    <property type="entry name" value="Bacterial extracellular solute-binding protein, family 7"/>
    <property type="match status" value="1"/>
</dbReference>
<keyword evidence="2" id="KW-0732">Signal</keyword>
<dbReference type="NCBIfam" id="NF037995">
    <property type="entry name" value="TRAP_S1"/>
    <property type="match status" value="1"/>
</dbReference>
<evidence type="ECO:0000256" key="4">
    <source>
        <dbReference type="SAM" id="MobiDB-lite"/>
    </source>
</evidence>
<organism evidence="5 6">
    <name type="scientific">Roseivivax marinus</name>
    <dbReference type="NCBI Taxonomy" id="1379903"/>
    <lineage>
        <taxon>Bacteria</taxon>
        <taxon>Pseudomonadati</taxon>
        <taxon>Pseudomonadota</taxon>
        <taxon>Alphaproteobacteria</taxon>
        <taxon>Rhodobacterales</taxon>
        <taxon>Roseobacteraceae</taxon>
        <taxon>Roseivivax</taxon>
    </lineage>
</organism>
<dbReference type="Pfam" id="PF03480">
    <property type="entry name" value="DctP"/>
    <property type="match status" value="1"/>
</dbReference>
<dbReference type="InterPro" id="IPR018389">
    <property type="entry name" value="DctP_fam"/>
</dbReference>
<protein>
    <submittedName>
        <fullName evidence="5">Uncharacterized protein</fullName>
    </submittedName>
</protein>
<proteinExistence type="predicted"/>
<reference evidence="5 6" key="1">
    <citation type="journal article" date="2014" name="Antonie Van Leeuwenhoek">
        <title>Roseivivax atlanticus sp. nov., isolated from surface seawater of the Atlantic Ocean.</title>
        <authorList>
            <person name="Li G."/>
            <person name="Lai Q."/>
            <person name="Liu X."/>
            <person name="Sun F."/>
            <person name="Shao Z."/>
        </authorList>
    </citation>
    <scope>NUCLEOTIDE SEQUENCE [LARGE SCALE GENOMIC DNA]</scope>
    <source>
        <strain evidence="5 6">22II-s10s</strain>
    </source>
</reference>
<dbReference type="GO" id="GO:0042597">
    <property type="term" value="C:periplasmic space"/>
    <property type="evidence" value="ECO:0007669"/>
    <property type="project" value="UniProtKB-SubCell"/>
</dbReference>